<evidence type="ECO:0000256" key="4">
    <source>
        <dbReference type="SAM" id="SignalP"/>
    </source>
</evidence>
<name>A0A423PYA5_9GAMM</name>
<dbReference type="Pfam" id="PF03938">
    <property type="entry name" value="OmpH"/>
    <property type="match status" value="1"/>
</dbReference>
<dbReference type="PANTHER" id="PTHR35089:SF1">
    <property type="entry name" value="CHAPERONE PROTEIN SKP"/>
    <property type="match status" value="1"/>
</dbReference>
<dbReference type="Proteomes" id="UP000283993">
    <property type="component" value="Unassembled WGS sequence"/>
</dbReference>
<dbReference type="InterPro" id="IPR005632">
    <property type="entry name" value="Chaperone_Skp"/>
</dbReference>
<keyword evidence="2 4" id="KW-0732">Signal</keyword>
<proteinExistence type="inferred from homology"/>
<evidence type="ECO:0000256" key="1">
    <source>
        <dbReference type="ARBA" id="ARBA00009091"/>
    </source>
</evidence>
<feature type="chain" id="PRO_5019218549" description="Molecular chaperone Skp" evidence="4">
    <location>
        <begin position="23"/>
        <end position="170"/>
    </location>
</feature>
<dbReference type="EMBL" id="AYKH01000001">
    <property type="protein sequence ID" value="ROO30571.1"/>
    <property type="molecule type" value="Genomic_DNA"/>
</dbReference>
<dbReference type="GO" id="GO:0051082">
    <property type="term" value="F:unfolded protein binding"/>
    <property type="evidence" value="ECO:0007669"/>
    <property type="project" value="InterPro"/>
</dbReference>
<feature type="compositionally biased region" description="Basic and acidic residues" evidence="3">
    <location>
        <begin position="70"/>
        <end position="79"/>
    </location>
</feature>
<dbReference type="GO" id="GO:0005829">
    <property type="term" value="C:cytosol"/>
    <property type="evidence" value="ECO:0007669"/>
    <property type="project" value="TreeGrafter"/>
</dbReference>
<dbReference type="GO" id="GO:0050821">
    <property type="term" value="P:protein stabilization"/>
    <property type="evidence" value="ECO:0007669"/>
    <property type="project" value="TreeGrafter"/>
</dbReference>
<evidence type="ECO:0000313" key="6">
    <source>
        <dbReference type="Proteomes" id="UP000283993"/>
    </source>
</evidence>
<keyword evidence="6" id="KW-1185">Reference proteome</keyword>
<feature type="signal peptide" evidence="4">
    <location>
        <begin position="1"/>
        <end position="22"/>
    </location>
</feature>
<dbReference type="PANTHER" id="PTHR35089">
    <property type="entry name" value="CHAPERONE PROTEIN SKP"/>
    <property type="match status" value="1"/>
</dbReference>
<evidence type="ECO:0000256" key="2">
    <source>
        <dbReference type="ARBA" id="ARBA00022729"/>
    </source>
</evidence>
<reference evidence="5 6" key="1">
    <citation type="submission" date="2013-10" db="EMBL/GenBank/DDBJ databases">
        <title>Salinisphaera orenii MK-B5 Genome Sequencing.</title>
        <authorList>
            <person name="Lai Q."/>
            <person name="Li C."/>
            <person name="Shao Z."/>
        </authorList>
    </citation>
    <scope>NUCLEOTIDE SEQUENCE [LARGE SCALE GENOMIC DNA]</scope>
    <source>
        <strain evidence="5 6">MK-B5</strain>
    </source>
</reference>
<dbReference type="AlphaFoldDB" id="A0A423PYA5"/>
<evidence type="ECO:0008006" key="7">
    <source>
        <dbReference type="Google" id="ProtNLM"/>
    </source>
</evidence>
<evidence type="ECO:0000313" key="5">
    <source>
        <dbReference type="EMBL" id="ROO30571.1"/>
    </source>
</evidence>
<comment type="similarity">
    <text evidence="1">Belongs to the Skp family.</text>
</comment>
<gene>
    <name evidence="5" type="ORF">SAOR_00310</name>
</gene>
<protein>
    <recommendedName>
        <fullName evidence="7">Molecular chaperone Skp</fullName>
    </recommendedName>
</protein>
<dbReference type="Gene3D" id="3.30.910.20">
    <property type="entry name" value="Skp domain"/>
    <property type="match status" value="1"/>
</dbReference>
<dbReference type="SUPFAM" id="SSF111384">
    <property type="entry name" value="OmpH-like"/>
    <property type="match status" value="1"/>
</dbReference>
<accession>A0A423PYA5</accession>
<sequence length="170" mass="19467">MTHLRYAFVLMFGLLLASVAVSAPAQTPRIGVVDVDRLVSESPQASRARTSMAKQFAKRKNELEAASESLRQDMERLNRDGSVMSEDDRARLQTRIRERQRELQMRQGQYNDDVAEAEQKEFKRMRADIRGVIDAYAREQGFDLMLGDGVLYATEAIDVTDEILDRLKQR</sequence>
<comment type="caution">
    <text evidence="5">The sequence shown here is derived from an EMBL/GenBank/DDBJ whole genome shotgun (WGS) entry which is preliminary data.</text>
</comment>
<organism evidence="5 6">
    <name type="scientific">Salinisphaera orenii MK-B5</name>
    <dbReference type="NCBI Taxonomy" id="856730"/>
    <lineage>
        <taxon>Bacteria</taxon>
        <taxon>Pseudomonadati</taxon>
        <taxon>Pseudomonadota</taxon>
        <taxon>Gammaproteobacteria</taxon>
        <taxon>Salinisphaerales</taxon>
        <taxon>Salinisphaeraceae</taxon>
        <taxon>Salinisphaera</taxon>
    </lineage>
</organism>
<dbReference type="RefSeq" id="WP_123590456.1">
    <property type="nucleotide sequence ID" value="NZ_AYKH01000001.1"/>
</dbReference>
<dbReference type="InterPro" id="IPR024930">
    <property type="entry name" value="Skp_dom_sf"/>
</dbReference>
<dbReference type="SMART" id="SM00935">
    <property type="entry name" value="OmpH"/>
    <property type="match status" value="1"/>
</dbReference>
<feature type="region of interest" description="Disordered" evidence="3">
    <location>
        <begin position="65"/>
        <end position="90"/>
    </location>
</feature>
<evidence type="ECO:0000256" key="3">
    <source>
        <dbReference type="SAM" id="MobiDB-lite"/>
    </source>
</evidence>